<evidence type="ECO:0000256" key="2">
    <source>
        <dbReference type="SAM" id="Phobius"/>
    </source>
</evidence>
<evidence type="ECO:0000256" key="1">
    <source>
        <dbReference type="ARBA" id="ARBA00009108"/>
    </source>
</evidence>
<keyword evidence="2" id="KW-0812">Transmembrane</keyword>
<dbReference type="InterPro" id="IPR010273">
    <property type="entry name" value="DUF881"/>
</dbReference>
<name>A0A7C1CW71_9BACT</name>
<comment type="caution">
    <text evidence="3">The sequence shown here is derived from an EMBL/GenBank/DDBJ whole genome shotgun (WGS) entry which is preliminary data.</text>
</comment>
<dbReference type="Pfam" id="PF05949">
    <property type="entry name" value="DUF881"/>
    <property type="match status" value="1"/>
</dbReference>
<evidence type="ECO:0000313" key="3">
    <source>
        <dbReference type="EMBL" id="HDP77531.1"/>
    </source>
</evidence>
<dbReference type="Proteomes" id="UP000886198">
    <property type="component" value="Unassembled WGS sequence"/>
</dbReference>
<organism evidence="3">
    <name type="scientific">Mesotoga infera</name>
    <dbReference type="NCBI Taxonomy" id="1236046"/>
    <lineage>
        <taxon>Bacteria</taxon>
        <taxon>Thermotogati</taxon>
        <taxon>Thermotogota</taxon>
        <taxon>Thermotogae</taxon>
        <taxon>Kosmotogales</taxon>
        <taxon>Kosmotogaceae</taxon>
        <taxon>Mesotoga</taxon>
    </lineage>
</organism>
<gene>
    <name evidence="3" type="ORF">ENN47_04950</name>
</gene>
<accession>A0A7C1CW71</accession>
<dbReference type="Gene3D" id="3.30.70.1880">
    <property type="entry name" value="Protein of unknown function DUF881"/>
    <property type="match status" value="1"/>
</dbReference>
<protein>
    <submittedName>
        <fullName evidence="3">DUF881 domain-containing protein</fullName>
    </submittedName>
</protein>
<keyword evidence="2" id="KW-0472">Membrane</keyword>
<sequence length="298" mass="33156">MKDLKGIWVLFVIFIIIVALGAFLNIYFLRQFGDEMVSSLSTREIENKLQTMSERVFQLNLNLDSLSSLEVRQDLSKIITDFQGIIANLNSVSAGVSSSSVGDSLTNLSNDMQSILNLLTSLDRRENVDYSTQIEGIRGKIVSLEWQLEELKSLVESSMVDVKNAVAGRVVSNNPRSVFYEEEVGKGVRIRIESGFKGSSIIHDNDILMILNEIYALRATKISLNGKRVLPYTYVRCVGATVIINDEPTQITPIVVEVLGDYDYLVSGLGLLKEFFKGREIEMTFLPLEFITIPAGGG</sequence>
<comment type="similarity">
    <text evidence="1">Belongs to the UPF0749 family.</text>
</comment>
<dbReference type="EMBL" id="DSBT01000133">
    <property type="protein sequence ID" value="HDP77531.1"/>
    <property type="molecule type" value="Genomic_DNA"/>
</dbReference>
<proteinExistence type="inferred from homology"/>
<dbReference type="AlphaFoldDB" id="A0A7C1CW71"/>
<dbReference type="PANTHER" id="PTHR37313">
    <property type="entry name" value="UPF0749 PROTEIN RV1825"/>
    <property type="match status" value="1"/>
</dbReference>
<reference evidence="3" key="1">
    <citation type="journal article" date="2020" name="mSystems">
        <title>Genome- and Community-Level Interaction Insights into Carbon Utilization and Element Cycling Functions of Hydrothermarchaeota in Hydrothermal Sediment.</title>
        <authorList>
            <person name="Zhou Z."/>
            <person name="Liu Y."/>
            <person name="Xu W."/>
            <person name="Pan J."/>
            <person name="Luo Z.H."/>
            <person name="Li M."/>
        </authorList>
    </citation>
    <scope>NUCLEOTIDE SEQUENCE [LARGE SCALE GENOMIC DNA]</scope>
    <source>
        <strain evidence="3">SpSt-1179</strain>
    </source>
</reference>
<feature type="transmembrane region" description="Helical" evidence="2">
    <location>
        <begin position="6"/>
        <end position="29"/>
    </location>
</feature>
<dbReference type="PANTHER" id="PTHR37313:SF2">
    <property type="entry name" value="UPF0749 PROTEIN YLXX"/>
    <property type="match status" value="1"/>
</dbReference>
<keyword evidence="2" id="KW-1133">Transmembrane helix</keyword>